<dbReference type="GO" id="GO:0005524">
    <property type="term" value="F:ATP binding"/>
    <property type="evidence" value="ECO:0007669"/>
    <property type="project" value="UniProtKB-UniRule"/>
</dbReference>
<name>A0AA35RL32_GEOBA</name>
<reference evidence="12" key="1">
    <citation type="submission" date="2023-03" db="EMBL/GenBank/DDBJ databases">
        <authorList>
            <person name="Steffen K."/>
            <person name="Cardenas P."/>
        </authorList>
    </citation>
    <scope>NUCLEOTIDE SEQUENCE</scope>
</reference>
<evidence type="ECO:0000256" key="3">
    <source>
        <dbReference type="ARBA" id="ARBA00022679"/>
    </source>
</evidence>
<evidence type="ECO:0000256" key="4">
    <source>
        <dbReference type="ARBA" id="ARBA00022741"/>
    </source>
</evidence>
<dbReference type="PANTHER" id="PTHR12213">
    <property type="entry name" value="CORRINOID ADENOSYLTRANSFERASE"/>
    <property type="match status" value="1"/>
</dbReference>
<comment type="caution">
    <text evidence="12">The sequence shown here is derived from an EMBL/GenBank/DDBJ whole genome shotgun (WGS) entry which is preliminary data.</text>
</comment>
<comment type="subunit">
    <text evidence="2">Homotrimer.</text>
</comment>
<evidence type="ECO:0000256" key="2">
    <source>
        <dbReference type="ARBA" id="ARBA00011233"/>
    </source>
</evidence>
<keyword evidence="5 10" id="KW-0067">ATP-binding</keyword>
<evidence type="ECO:0000256" key="1">
    <source>
        <dbReference type="ARBA" id="ARBA00007487"/>
    </source>
</evidence>
<evidence type="ECO:0000256" key="9">
    <source>
        <dbReference type="ARBA" id="ARBA00075216"/>
    </source>
</evidence>
<keyword evidence="13" id="KW-1185">Reference proteome</keyword>
<protein>
    <recommendedName>
        <fullName evidence="8">Corrinoid adenosyltransferase MMAB</fullName>
    </recommendedName>
    <alternativeName>
        <fullName evidence="9">ATP:co(I)rrinoid adenosyltransferase MMAB</fullName>
    </alternativeName>
</protein>
<dbReference type="NCBIfam" id="TIGR00636">
    <property type="entry name" value="PduO_Nterm"/>
    <property type="match status" value="1"/>
</dbReference>
<dbReference type="InterPro" id="IPR036451">
    <property type="entry name" value="CblAdoTrfase-like_sf"/>
</dbReference>
<keyword evidence="4 10" id="KW-0547">Nucleotide-binding</keyword>
<dbReference type="FunFam" id="1.20.1200.10:FF:000001">
    <property type="entry name" value="Cob(I)yrinic acid a,c-diamide adenosyltransferase"/>
    <property type="match status" value="1"/>
</dbReference>
<comment type="catalytic activity">
    <reaction evidence="6">
        <text>cob(I)alamin-[corrinoid adenosyltransferase] + ATP = apo-[corrinoid adenosyltransferase] + adenosylcob(III)alamin + triphosphate</text>
        <dbReference type="Rhea" id="RHEA:56796"/>
        <dbReference type="Rhea" id="RHEA-COMP:14743"/>
        <dbReference type="Rhea" id="RHEA-COMP:14744"/>
        <dbReference type="ChEBI" id="CHEBI:18036"/>
        <dbReference type="ChEBI" id="CHEBI:18408"/>
        <dbReference type="ChEBI" id="CHEBI:30616"/>
        <dbReference type="ChEBI" id="CHEBI:60488"/>
        <dbReference type="ChEBI" id="CHEBI:83228"/>
    </reaction>
    <physiologicalReaction direction="left-to-right" evidence="6">
        <dbReference type="Rhea" id="RHEA:56797"/>
    </physiologicalReaction>
</comment>
<dbReference type="InterPro" id="IPR016030">
    <property type="entry name" value="CblAdoTrfase-like"/>
</dbReference>
<gene>
    <name evidence="12" type="ORF">GBAR_LOCUS7743</name>
</gene>
<dbReference type="Gene3D" id="1.20.1200.10">
    <property type="entry name" value="Cobalamin adenosyltransferase-like"/>
    <property type="match status" value="1"/>
</dbReference>
<evidence type="ECO:0000259" key="11">
    <source>
        <dbReference type="Pfam" id="PF01923"/>
    </source>
</evidence>
<dbReference type="GO" id="GO:0008817">
    <property type="term" value="F:corrinoid adenosyltransferase activity"/>
    <property type="evidence" value="ECO:0007669"/>
    <property type="project" value="UniProtKB-ARBA"/>
</dbReference>
<feature type="domain" description="Cobalamin adenosyltransferase-like" evidence="11">
    <location>
        <begin position="1"/>
        <end position="156"/>
    </location>
</feature>
<evidence type="ECO:0000256" key="7">
    <source>
        <dbReference type="ARBA" id="ARBA00056747"/>
    </source>
</evidence>
<proteinExistence type="inferred from homology"/>
<comment type="similarity">
    <text evidence="1 10">Belongs to the Cob(I)alamin adenosyltransferase family.</text>
</comment>
<evidence type="ECO:0000313" key="12">
    <source>
        <dbReference type="EMBL" id="CAI8012047.1"/>
    </source>
</evidence>
<evidence type="ECO:0000256" key="8">
    <source>
        <dbReference type="ARBA" id="ARBA00071654"/>
    </source>
</evidence>
<accession>A0AA35RL32</accession>
<evidence type="ECO:0000313" key="13">
    <source>
        <dbReference type="Proteomes" id="UP001174909"/>
    </source>
</evidence>
<sequence length="172" mass="19622">MTALVGGKRVPKDAARIEAYGTVDELNAVVGWCAPGTRKLRLDAMLQEIQQELFDLGSELATPEDFTYDGMHRMGEEEVTRIERVIDECQEELEPLKSFILPGGGRISAQLHQCRTVCRRAEREILGLSRIENVGEWPLRYVNRLSDLFFVLGRWVGKNLGETEYLWQRGLK</sequence>
<dbReference type="EMBL" id="CASHTH010001148">
    <property type="protein sequence ID" value="CAI8012047.1"/>
    <property type="molecule type" value="Genomic_DNA"/>
</dbReference>
<evidence type="ECO:0000256" key="6">
    <source>
        <dbReference type="ARBA" id="ARBA00051988"/>
    </source>
</evidence>
<comment type="function">
    <text evidence="7">Converts cob(I)alamin to adenosylcobalamin (adenosylcob(III)alamin), a coenzyme for methylmalonyl-CoA mutase, therefore participates in the final step of the vitamin B12 conversion. Generates adenosylcobalamin (AdoCbl) and directly delivers the cofactor to MUT in a transfer that is stimulated by ATP-binding to MMAB and gated by MMAA.</text>
</comment>
<dbReference type="InterPro" id="IPR029499">
    <property type="entry name" value="PduO-typ"/>
</dbReference>
<dbReference type="Pfam" id="PF01923">
    <property type="entry name" value="Cob_adeno_trans"/>
    <property type="match status" value="1"/>
</dbReference>
<dbReference type="AlphaFoldDB" id="A0AA35RL32"/>
<organism evidence="12 13">
    <name type="scientific">Geodia barretti</name>
    <name type="common">Barrett's horny sponge</name>
    <dbReference type="NCBI Taxonomy" id="519541"/>
    <lineage>
        <taxon>Eukaryota</taxon>
        <taxon>Metazoa</taxon>
        <taxon>Porifera</taxon>
        <taxon>Demospongiae</taxon>
        <taxon>Heteroscleromorpha</taxon>
        <taxon>Tetractinellida</taxon>
        <taxon>Astrophorina</taxon>
        <taxon>Geodiidae</taxon>
        <taxon>Geodia</taxon>
    </lineage>
</organism>
<keyword evidence="3 10" id="KW-0808">Transferase</keyword>
<dbReference type="SUPFAM" id="SSF89028">
    <property type="entry name" value="Cobalamin adenosyltransferase-like"/>
    <property type="match status" value="1"/>
</dbReference>
<dbReference type="PANTHER" id="PTHR12213:SF0">
    <property type="entry name" value="CORRINOID ADENOSYLTRANSFERASE MMAB"/>
    <property type="match status" value="1"/>
</dbReference>
<dbReference type="Proteomes" id="UP001174909">
    <property type="component" value="Unassembled WGS sequence"/>
</dbReference>
<evidence type="ECO:0000256" key="5">
    <source>
        <dbReference type="ARBA" id="ARBA00022840"/>
    </source>
</evidence>
<evidence type="ECO:0000256" key="10">
    <source>
        <dbReference type="RuleBase" id="RU366026"/>
    </source>
</evidence>
<dbReference type="GO" id="GO:0009235">
    <property type="term" value="P:cobalamin metabolic process"/>
    <property type="evidence" value="ECO:0007669"/>
    <property type="project" value="UniProtKB-ARBA"/>
</dbReference>